<protein>
    <submittedName>
        <fullName evidence="2">Uncharacterized protein</fullName>
    </submittedName>
</protein>
<evidence type="ECO:0000313" key="2">
    <source>
        <dbReference type="EMBL" id="KDQ50082.1"/>
    </source>
</evidence>
<evidence type="ECO:0000313" key="3">
    <source>
        <dbReference type="Proteomes" id="UP000027265"/>
    </source>
</evidence>
<keyword evidence="3" id="KW-1185">Reference proteome</keyword>
<feature type="region of interest" description="Disordered" evidence="1">
    <location>
        <begin position="107"/>
        <end position="140"/>
    </location>
</feature>
<sequence length="267" mass="29810">MPHSALECRMHIASVGYGNAMRHFPVSGYVRLALLSQDHPVKARTALLPPSRTLADSLLPSLHSTTYVALCTLPRSTFERPGFVLSKRYQHPCITAFDVVIPQYEDEESLTEDPSGAEDTNEADDEDDEGDDKGDDERSRSARRFDAAWGRFVLASPHPLHLCDLSRAHTFITTSSKRLSHISIFWAELALPPPVFKALIANPRSARSPFLALNTILRTLQTQTRLLTLTFFSLIVVLLAAWRTHVRPGNLTQTKVILHNPYSLCAN</sequence>
<accession>A0A067PGD8</accession>
<dbReference type="EMBL" id="KL197767">
    <property type="protein sequence ID" value="KDQ50082.1"/>
    <property type="molecule type" value="Genomic_DNA"/>
</dbReference>
<name>A0A067PGD8_9AGAM</name>
<gene>
    <name evidence="2" type="ORF">JAAARDRAFT_200324</name>
</gene>
<organism evidence="2 3">
    <name type="scientific">Jaapia argillacea MUCL 33604</name>
    <dbReference type="NCBI Taxonomy" id="933084"/>
    <lineage>
        <taxon>Eukaryota</taxon>
        <taxon>Fungi</taxon>
        <taxon>Dikarya</taxon>
        <taxon>Basidiomycota</taxon>
        <taxon>Agaricomycotina</taxon>
        <taxon>Agaricomycetes</taxon>
        <taxon>Agaricomycetidae</taxon>
        <taxon>Jaapiales</taxon>
        <taxon>Jaapiaceae</taxon>
        <taxon>Jaapia</taxon>
    </lineage>
</organism>
<dbReference type="HOGENOM" id="CLU_1042295_0_0_1"/>
<proteinExistence type="predicted"/>
<dbReference type="Proteomes" id="UP000027265">
    <property type="component" value="Unassembled WGS sequence"/>
</dbReference>
<dbReference type="InParanoid" id="A0A067PGD8"/>
<reference evidence="3" key="1">
    <citation type="journal article" date="2014" name="Proc. Natl. Acad. Sci. U.S.A.">
        <title>Extensive sampling of basidiomycete genomes demonstrates inadequacy of the white-rot/brown-rot paradigm for wood decay fungi.</title>
        <authorList>
            <person name="Riley R."/>
            <person name="Salamov A.A."/>
            <person name="Brown D.W."/>
            <person name="Nagy L.G."/>
            <person name="Floudas D."/>
            <person name="Held B.W."/>
            <person name="Levasseur A."/>
            <person name="Lombard V."/>
            <person name="Morin E."/>
            <person name="Otillar R."/>
            <person name="Lindquist E.A."/>
            <person name="Sun H."/>
            <person name="LaButti K.M."/>
            <person name="Schmutz J."/>
            <person name="Jabbour D."/>
            <person name="Luo H."/>
            <person name="Baker S.E."/>
            <person name="Pisabarro A.G."/>
            <person name="Walton J.D."/>
            <person name="Blanchette R.A."/>
            <person name="Henrissat B."/>
            <person name="Martin F."/>
            <person name="Cullen D."/>
            <person name="Hibbett D.S."/>
            <person name="Grigoriev I.V."/>
        </authorList>
    </citation>
    <scope>NUCLEOTIDE SEQUENCE [LARGE SCALE GENOMIC DNA]</scope>
    <source>
        <strain evidence="3">MUCL 33604</strain>
    </source>
</reference>
<feature type="compositionally biased region" description="Acidic residues" evidence="1">
    <location>
        <begin position="107"/>
        <end position="134"/>
    </location>
</feature>
<dbReference type="AlphaFoldDB" id="A0A067PGD8"/>
<evidence type="ECO:0000256" key="1">
    <source>
        <dbReference type="SAM" id="MobiDB-lite"/>
    </source>
</evidence>